<dbReference type="RefSeq" id="WP_011379656.1">
    <property type="nucleotide sequence ID" value="NC_007614.1"/>
</dbReference>
<dbReference type="Pfam" id="PF05050">
    <property type="entry name" value="Methyltransf_21"/>
    <property type="match status" value="1"/>
</dbReference>
<organism evidence="2 3">
    <name type="scientific">Nitrosospira multiformis (strain ATCC 25196 / NCIMB 11849 / C 71)</name>
    <dbReference type="NCBI Taxonomy" id="323848"/>
    <lineage>
        <taxon>Bacteria</taxon>
        <taxon>Pseudomonadati</taxon>
        <taxon>Pseudomonadota</taxon>
        <taxon>Betaproteobacteria</taxon>
        <taxon>Nitrosomonadales</taxon>
        <taxon>Nitrosomonadaceae</taxon>
        <taxon>Nitrosospira</taxon>
    </lineage>
</organism>
<keyword evidence="3" id="KW-1185">Reference proteome</keyword>
<dbReference type="Proteomes" id="UP000002718">
    <property type="component" value="Chromosome"/>
</dbReference>
<gene>
    <name evidence="2" type="ordered locus">Nmul_A0294</name>
</gene>
<dbReference type="eggNOG" id="ENOG502Z9VT">
    <property type="taxonomic scope" value="Bacteria"/>
</dbReference>
<reference evidence="2 3" key="2">
    <citation type="journal article" date="2008" name="Appl. Environ. Microbiol.">
        <title>Complete genome sequence of Nitrosospira multiformis, an ammonia-oxidizing bacterium from the soil environment.</title>
        <authorList>
            <person name="Norton J.M."/>
            <person name="Klotz M.G."/>
            <person name="Stein L.Y."/>
            <person name="Arp D.J."/>
            <person name="Bottomley P.J."/>
            <person name="Chain P.S."/>
            <person name="Hauser L.J."/>
            <person name="Land M.L."/>
            <person name="Larimer F.W."/>
            <person name="Shin M.W."/>
            <person name="Starkenburg S.R."/>
        </authorList>
    </citation>
    <scope>NUCLEOTIDE SEQUENCE [LARGE SCALE GENOMIC DNA]</scope>
    <source>
        <strain evidence="3">ATCC 25196 / NCIMB 11849 / C 71</strain>
    </source>
</reference>
<feature type="domain" description="Methyltransferase FkbM" evidence="1">
    <location>
        <begin position="137"/>
        <end position="193"/>
    </location>
</feature>
<evidence type="ECO:0000259" key="1">
    <source>
        <dbReference type="Pfam" id="PF05050"/>
    </source>
</evidence>
<dbReference type="HOGENOM" id="CLU_071534_1_0_4"/>
<evidence type="ECO:0000313" key="3">
    <source>
        <dbReference type="Proteomes" id="UP000002718"/>
    </source>
</evidence>
<dbReference type="InterPro" id="IPR006342">
    <property type="entry name" value="FkbM_mtfrase"/>
</dbReference>
<protein>
    <recommendedName>
        <fullName evidence="1">Methyltransferase FkbM domain-containing protein</fullName>
    </recommendedName>
</protein>
<dbReference type="KEGG" id="nmu:Nmul_A0294"/>
<evidence type="ECO:0000313" key="2">
    <source>
        <dbReference type="EMBL" id="ABB73602.1"/>
    </source>
</evidence>
<dbReference type="EMBL" id="CP000103">
    <property type="protein sequence ID" value="ABB73602.1"/>
    <property type="molecule type" value="Genomic_DNA"/>
</dbReference>
<dbReference type="DNASU" id="3785540"/>
<reference evidence="3" key="1">
    <citation type="submission" date="2005-08" db="EMBL/GenBank/DDBJ databases">
        <title>Complete sequence of chromosome 1 of Nitrosospira multiformis ATCC 25196.</title>
        <authorList>
            <person name="Copeland A."/>
            <person name="Lucas S."/>
            <person name="Lapidus A."/>
            <person name="Barry K."/>
            <person name="Detter J.C."/>
            <person name="Glavina T."/>
            <person name="Hammon N."/>
            <person name="Israni S."/>
            <person name="Pitluck S."/>
            <person name="Chain P."/>
            <person name="Malfatti S."/>
            <person name="Shin M."/>
            <person name="Vergez L."/>
            <person name="Schmutz J."/>
            <person name="Larimer F."/>
            <person name="Land M."/>
            <person name="Hauser L."/>
            <person name="Kyrpides N."/>
            <person name="Lykidis A."/>
            <person name="Richardson P."/>
        </authorList>
    </citation>
    <scope>NUCLEOTIDE SEQUENCE [LARGE SCALE GENOMIC DNA]</scope>
    <source>
        <strain evidence="3">ATCC 25196 / NCIMB 11849 / C 71</strain>
    </source>
</reference>
<proteinExistence type="predicted"/>
<name>Q2YCB9_NITMU</name>
<accession>Q2YCB9</accession>
<sequence>MTEKKTMLEKLKKLMHHFTLSLDDISVETSRARQLSIRTEIDRLRSNERYKEPKSLIPFGGKIYSQNDEDGIIREIFNRIGTTNKVFVEFGIGNGLENNTLALLFEDWQGLWIDASSDSITSIRNHFSEIIGSGKLAVVESFITKANIDNLIATNVKHREIDLLSVDIDGNDYHVLQAISCITPRVIVIEYNAKFAPPVLFCMDYTETHMWTGDDCFGASLKFLETNLNKMGYCLVGCNLTGANAFFIRRELVTNKFLEPFTAENHFEPARYYLSGYASGHTPTYETLARSLTMRVS</sequence>
<dbReference type="STRING" id="323848.Nmul_A0294"/>
<dbReference type="AlphaFoldDB" id="Q2YCB9"/>